<evidence type="ECO:0000313" key="2">
    <source>
        <dbReference type="EMBL" id="RZS75284.1"/>
    </source>
</evidence>
<dbReference type="EMBL" id="SGXA01000001">
    <property type="protein sequence ID" value="RZS75284.1"/>
    <property type="molecule type" value="Genomic_DNA"/>
</dbReference>
<dbReference type="InterPro" id="IPR013445">
    <property type="entry name" value="CDP_4_6_deHydtase"/>
</dbReference>
<reference evidence="2 3" key="1">
    <citation type="submission" date="2019-02" db="EMBL/GenBank/DDBJ databases">
        <title>Genomic Encyclopedia of Type Strains, Phase IV (KMG-IV): sequencing the most valuable type-strain genomes for metagenomic binning, comparative biology and taxonomic classification.</title>
        <authorList>
            <person name="Goeker M."/>
        </authorList>
    </citation>
    <scope>NUCLEOTIDE SEQUENCE [LARGE SCALE GENOMIC DNA]</scope>
    <source>
        <strain evidence="2 3">DSM 18116</strain>
    </source>
</reference>
<dbReference type="AlphaFoldDB" id="A0A4Q7N2U0"/>
<comment type="caution">
    <text evidence="2">The sequence shown here is derived from an EMBL/GenBank/DDBJ whole genome shotgun (WGS) entry which is preliminary data.</text>
</comment>
<gene>
    <name evidence="2" type="ORF">EV199_1147</name>
</gene>
<organism evidence="2 3">
    <name type="scientific">Pseudobacter ginsenosidimutans</name>
    <dbReference type="NCBI Taxonomy" id="661488"/>
    <lineage>
        <taxon>Bacteria</taxon>
        <taxon>Pseudomonadati</taxon>
        <taxon>Bacteroidota</taxon>
        <taxon>Chitinophagia</taxon>
        <taxon>Chitinophagales</taxon>
        <taxon>Chitinophagaceae</taxon>
        <taxon>Pseudobacter</taxon>
    </lineage>
</organism>
<keyword evidence="3" id="KW-1185">Reference proteome</keyword>
<dbReference type="InterPro" id="IPR036291">
    <property type="entry name" value="NAD(P)-bd_dom_sf"/>
</dbReference>
<protein>
    <submittedName>
        <fullName evidence="2">CDP-glucose 4,6-dehydratase</fullName>
    </submittedName>
</protein>
<dbReference type="SUPFAM" id="SSF51735">
    <property type="entry name" value="NAD(P)-binding Rossmann-fold domains"/>
    <property type="match status" value="1"/>
</dbReference>
<feature type="domain" description="NAD(P)-binding" evidence="1">
    <location>
        <begin position="20"/>
        <end position="334"/>
    </location>
</feature>
<evidence type="ECO:0000313" key="3">
    <source>
        <dbReference type="Proteomes" id="UP000293874"/>
    </source>
</evidence>
<proteinExistence type="predicted"/>
<dbReference type="NCBIfam" id="TIGR02622">
    <property type="entry name" value="CDP_4_6_dhtase"/>
    <property type="match status" value="1"/>
</dbReference>
<evidence type="ECO:0000259" key="1">
    <source>
        <dbReference type="Pfam" id="PF16363"/>
    </source>
</evidence>
<dbReference type="Proteomes" id="UP000293874">
    <property type="component" value="Unassembled WGS sequence"/>
</dbReference>
<dbReference type="Gene3D" id="3.90.25.10">
    <property type="entry name" value="UDP-galactose 4-epimerase, domain 1"/>
    <property type="match status" value="1"/>
</dbReference>
<sequence length="361" mass="40159">MENLVSNASLQSAYKGKKVLLTGHTGFKGAWLMNWLQMLGADVKGYALPPSYEGGIYQLMEPFATGASILADIRNKELLKQTVQDFQPDFIFHLAAQPLVRLSYEIPAETFEVNAVGTANLLETAISLNKRCAVVVITTDKVYENKEQDILYTENDVLGGYDPYSASKACTEIVVSSFRSSFFNPSQSLQNRPSVASARAGNVIGGGDWSKDRIVPDIVRALRNGAPIPVRNPNSVRPWQHVLEPLHGYLILGAMLYAQPVEFSTAFNFGPLPADHLTVQELVETAIDSWGSGEWNNLATPGQPHEANLLKLHIGKAMQQLQWKPKLNAKEAIQWTIEWYKQPVEKQLDFTLNQINSYQQL</sequence>
<name>A0A4Q7N2U0_9BACT</name>
<accession>A0A4Q7N2U0</accession>
<dbReference type="PANTHER" id="PTHR43000">
    <property type="entry name" value="DTDP-D-GLUCOSE 4,6-DEHYDRATASE-RELATED"/>
    <property type="match status" value="1"/>
</dbReference>
<dbReference type="Pfam" id="PF16363">
    <property type="entry name" value="GDP_Man_Dehyd"/>
    <property type="match status" value="1"/>
</dbReference>
<dbReference type="InterPro" id="IPR016040">
    <property type="entry name" value="NAD(P)-bd_dom"/>
</dbReference>
<dbReference type="OrthoDB" id="9779041at2"/>
<dbReference type="Gene3D" id="3.40.50.720">
    <property type="entry name" value="NAD(P)-binding Rossmann-like Domain"/>
    <property type="match status" value="1"/>
</dbReference>